<dbReference type="EMBL" id="JAYMYQ010000001">
    <property type="protein sequence ID" value="KAK7362090.1"/>
    <property type="molecule type" value="Genomic_DNA"/>
</dbReference>
<evidence type="ECO:0000256" key="1">
    <source>
        <dbReference type="SAM" id="MobiDB-lite"/>
    </source>
</evidence>
<comment type="caution">
    <text evidence="2">The sequence shown here is derived from an EMBL/GenBank/DDBJ whole genome shotgun (WGS) entry which is preliminary data.</text>
</comment>
<dbReference type="Proteomes" id="UP001367508">
    <property type="component" value="Unassembled WGS sequence"/>
</dbReference>
<reference evidence="2 3" key="1">
    <citation type="submission" date="2024-01" db="EMBL/GenBank/DDBJ databases">
        <title>The genomes of 5 underutilized Papilionoideae crops provide insights into root nodulation and disease resistanc.</title>
        <authorList>
            <person name="Jiang F."/>
        </authorList>
    </citation>
    <scope>NUCLEOTIDE SEQUENCE [LARGE SCALE GENOMIC DNA]</scope>
    <source>
        <strain evidence="2">LVBAO_FW01</strain>
        <tissue evidence="2">Leaves</tissue>
    </source>
</reference>
<dbReference type="AlphaFoldDB" id="A0AAN9R4L3"/>
<name>A0AAN9R4L3_CANGL</name>
<protein>
    <submittedName>
        <fullName evidence="2">Uncharacterized protein</fullName>
    </submittedName>
</protein>
<feature type="region of interest" description="Disordered" evidence="1">
    <location>
        <begin position="100"/>
        <end position="121"/>
    </location>
</feature>
<keyword evidence="3" id="KW-1185">Reference proteome</keyword>
<sequence length="186" mass="20547">MLGLPWPLTCEVHVPEIAKGKSTCWHLLDVLGNALTTWHSFLCVIVLLAINLNEACCLTEYSRPGRAGQVSHYSQIEHITAYENLESIWAHASRANQPMYHNQKPLSNTTRSSPPSDVPSPNCYDQSFPEASVGSWNIKDELSLELHNAGLYSKPEPNLAASLLVYPGQAFQDVAWAARAHVLGNQ</sequence>
<accession>A0AAN9R4L3</accession>
<evidence type="ECO:0000313" key="2">
    <source>
        <dbReference type="EMBL" id="KAK7362090.1"/>
    </source>
</evidence>
<evidence type="ECO:0000313" key="3">
    <source>
        <dbReference type="Proteomes" id="UP001367508"/>
    </source>
</evidence>
<feature type="compositionally biased region" description="Polar residues" evidence="1">
    <location>
        <begin position="100"/>
        <end position="115"/>
    </location>
</feature>
<organism evidence="2 3">
    <name type="scientific">Canavalia gladiata</name>
    <name type="common">Sword bean</name>
    <name type="synonym">Dolichos gladiatus</name>
    <dbReference type="NCBI Taxonomy" id="3824"/>
    <lineage>
        <taxon>Eukaryota</taxon>
        <taxon>Viridiplantae</taxon>
        <taxon>Streptophyta</taxon>
        <taxon>Embryophyta</taxon>
        <taxon>Tracheophyta</taxon>
        <taxon>Spermatophyta</taxon>
        <taxon>Magnoliopsida</taxon>
        <taxon>eudicotyledons</taxon>
        <taxon>Gunneridae</taxon>
        <taxon>Pentapetalae</taxon>
        <taxon>rosids</taxon>
        <taxon>fabids</taxon>
        <taxon>Fabales</taxon>
        <taxon>Fabaceae</taxon>
        <taxon>Papilionoideae</taxon>
        <taxon>50 kb inversion clade</taxon>
        <taxon>NPAAA clade</taxon>
        <taxon>indigoferoid/millettioid clade</taxon>
        <taxon>Phaseoleae</taxon>
        <taxon>Canavalia</taxon>
    </lineage>
</organism>
<gene>
    <name evidence="2" type="ORF">VNO77_04190</name>
</gene>
<proteinExistence type="predicted"/>